<dbReference type="Pfam" id="PF07730">
    <property type="entry name" value="HisKA_3"/>
    <property type="match status" value="1"/>
</dbReference>
<dbReference type="InterPro" id="IPR036890">
    <property type="entry name" value="HATPase_C_sf"/>
</dbReference>
<dbReference type="SUPFAM" id="SSF55874">
    <property type="entry name" value="ATPase domain of HSP90 chaperone/DNA topoisomerase II/histidine kinase"/>
    <property type="match status" value="1"/>
</dbReference>
<keyword evidence="11" id="KW-1133">Transmembrane helix</keyword>
<dbReference type="CDD" id="cd16917">
    <property type="entry name" value="HATPase_UhpB-NarQ-NarX-like"/>
    <property type="match status" value="1"/>
</dbReference>
<evidence type="ECO:0000256" key="10">
    <source>
        <dbReference type="SAM" id="Coils"/>
    </source>
</evidence>
<keyword evidence="15" id="KW-1185">Reference proteome</keyword>
<evidence type="ECO:0000313" key="15">
    <source>
        <dbReference type="Proteomes" id="UP001610063"/>
    </source>
</evidence>
<dbReference type="Gene3D" id="3.30.565.10">
    <property type="entry name" value="Histidine kinase-like ATPase, C-terminal domain"/>
    <property type="match status" value="1"/>
</dbReference>
<dbReference type="Gene3D" id="1.25.40.10">
    <property type="entry name" value="Tetratricopeptide repeat domain"/>
    <property type="match status" value="2"/>
</dbReference>
<dbReference type="InterPro" id="IPR005467">
    <property type="entry name" value="His_kinase_dom"/>
</dbReference>
<dbReference type="EMBL" id="JBIPKE010000019">
    <property type="protein sequence ID" value="MFH6985309.1"/>
    <property type="molecule type" value="Genomic_DNA"/>
</dbReference>
<evidence type="ECO:0000256" key="8">
    <source>
        <dbReference type="ARBA" id="ARBA00023012"/>
    </source>
</evidence>
<evidence type="ECO:0000313" key="14">
    <source>
        <dbReference type="EMBL" id="MFH6985309.1"/>
    </source>
</evidence>
<evidence type="ECO:0000256" key="3">
    <source>
        <dbReference type="ARBA" id="ARBA00022553"/>
    </source>
</evidence>
<proteinExistence type="predicted"/>
<dbReference type="PROSITE" id="PS50005">
    <property type="entry name" value="TPR"/>
    <property type="match status" value="2"/>
</dbReference>
<accession>A0ABW7NGC0</accession>
<keyword evidence="5" id="KW-0547">Nucleotide-binding</keyword>
<evidence type="ECO:0000259" key="13">
    <source>
        <dbReference type="PROSITE" id="PS50109"/>
    </source>
</evidence>
<dbReference type="PANTHER" id="PTHR24421">
    <property type="entry name" value="NITRATE/NITRITE SENSOR PROTEIN NARX-RELATED"/>
    <property type="match status" value="1"/>
</dbReference>
<evidence type="ECO:0000256" key="11">
    <source>
        <dbReference type="SAM" id="Phobius"/>
    </source>
</evidence>
<gene>
    <name evidence="14" type="ORF">ACHKAR_17785</name>
</gene>
<dbReference type="InterPro" id="IPR050482">
    <property type="entry name" value="Sensor_HK_TwoCompSys"/>
</dbReference>
<evidence type="ECO:0000256" key="12">
    <source>
        <dbReference type="SAM" id="SignalP"/>
    </source>
</evidence>
<feature type="repeat" description="TPR" evidence="9">
    <location>
        <begin position="205"/>
        <end position="238"/>
    </location>
</feature>
<keyword evidence="12" id="KW-0732">Signal</keyword>
<feature type="chain" id="PRO_5046834732" description="histidine kinase" evidence="12">
    <location>
        <begin position="20"/>
        <end position="662"/>
    </location>
</feature>
<feature type="transmembrane region" description="Helical" evidence="11">
    <location>
        <begin position="401"/>
        <end position="421"/>
    </location>
</feature>
<dbReference type="Pfam" id="PF02518">
    <property type="entry name" value="HATPase_c"/>
    <property type="match status" value="1"/>
</dbReference>
<evidence type="ECO:0000256" key="7">
    <source>
        <dbReference type="ARBA" id="ARBA00022840"/>
    </source>
</evidence>
<name>A0ABW7NGC0_9BACT</name>
<dbReference type="PROSITE" id="PS50293">
    <property type="entry name" value="TPR_REGION"/>
    <property type="match status" value="1"/>
</dbReference>
<dbReference type="Gene3D" id="1.20.5.1930">
    <property type="match status" value="1"/>
</dbReference>
<reference evidence="14 15" key="1">
    <citation type="journal article" date="2013" name="Int. J. Syst. Evol. Microbiol.">
        <title>Marinoscillum luteum sp. nov., isolated from marine sediment.</title>
        <authorList>
            <person name="Cha I.T."/>
            <person name="Park S.J."/>
            <person name="Kim S.J."/>
            <person name="Kim J.G."/>
            <person name="Jung M.Y."/>
            <person name="Shin K.S."/>
            <person name="Kwon K.K."/>
            <person name="Yang S.H."/>
            <person name="Seo Y.S."/>
            <person name="Rhee S.K."/>
        </authorList>
    </citation>
    <scope>NUCLEOTIDE SEQUENCE [LARGE SCALE GENOMIC DNA]</scope>
    <source>
        <strain evidence="14 15">KCTC 23939</strain>
    </source>
</reference>
<feature type="domain" description="Histidine kinase" evidence="13">
    <location>
        <begin position="458"/>
        <end position="651"/>
    </location>
</feature>
<keyword evidence="9" id="KW-0802">TPR repeat</keyword>
<dbReference type="PROSITE" id="PS50109">
    <property type="entry name" value="HIS_KIN"/>
    <property type="match status" value="1"/>
</dbReference>
<keyword evidence="7" id="KW-0067">ATP-binding</keyword>
<feature type="coiled-coil region" evidence="10">
    <location>
        <begin position="324"/>
        <end position="354"/>
    </location>
</feature>
<keyword evidence="10" id="KW-0175">Coiled coil</keyword>
<dbReference type="InterPro" id="IPR003594">
    <property type="entry name" value="HATPase_dom"/>
</dbReference>
<sequence>MKFSFFLLAVLIFTGTTHSQPQFDQLNTDSLKLILANAPDDTSKVNTALLLHDKYRLSDFPQAAQYAQTAYELSKKIKWDKGIGLSANNHAVALSLTGKGDEAVPLLHESIRHAGLAGDTSTVANCYMTLGNIEYDKTNYSEALPFYFKCLETYQSIRNYAGMSSALIWIGIIYQYAQEDYTQAINTYNEAMIYADMGKANLNKGYIASNLATIYYNQEQYDSAITYYQKGLEIKMKYKDSRGIANGYNNIGNCYFDMKRYPEALELYNRSLEIRKELFDSTGIATSFVNIGKTHAEMGNYHPAIDLMTQSLEIAGRIGYKEAIQESYLRISELEESNKNYQAALDNYKRYKELSDVIFNTSREEIISDLKTKYETDKKEQQIVLQGVEIAEQKAQNQRNLALIVGLVVVITLLTVILLLLRSRTRKKHALLVKEGQIKLRETQIEAAISSQESERSRFAKDLHDGFGQMISILNLNLKSLESENRDRHLVFEESAKVLEEMYQELKGICFNLMPQTLIKSGISAAIQEFAARVNTTGKVALETDFFGLEDRLTEVQEISLYRITQEWVNNILKYSDADRVSIQITKDQEEITLMIEDNGSGFDPEALISGKGNGWRNMNSRANLIKGELELDTTPGMKGNTLIVNAPVGAEIPEPETPLIA</sequence>
<organism evidence="14 15">
    <name type="scientific">Marinoscillum luteum</name>
    <dbReference type="NCBI Taxonomy" id="861051"/>
    <lineage>
        <taxon>Bacteria</taxon>
        <taxon>Pseudomonadati</taxon>
        <taxon>Bacteroidota</taxon>
        <taxon>Cytophagia</taxon>
        <taxon>Cytophagales</taxon>
        <taxon>Reichenbachiellaceae</taxon>
        <taxon>Marinoscillum</taxon>
    </lineage>
</organism>
<dbReference type="Proteomes" id="UP001610063">
    <property type="component" value="Unassembled WGS sequence"/>
</dbReference>
<evidence type="ECO:0000256" key="9">
    <source>
        <dbReference type="PROSITE-ProRule" id="PRU00339"/>
    </source>
</evidence>
<evidence type="ECO:0000256" key="4">
    <source>
        <dbReference type="ARBA" id="ARBA00022679"/>
    </source>
</evidence>
<comment type="catalytic activity">
    <reaction evidence="1">
        <text>ATP + protein L-histidine = ADP + protein N-phospho-L-histidine.</text>
        <dbReference type="EC" id="2.7.13.3"/>
    </reaction>
</comment>
<keyword evidence="11" id="KW-0472">Membrane</keyword>
<dbReference type="InterPro" id="IPR019734">
    <property type="entry name" value="TPR_rpt"/>
</dbReference>
<protein>
    <recommendedName>
        <fullName evidence="2">histidine kinase</fullName>
        <ecNumber evidence="2">2.7.13.3</ecNumber>
    </recommendedName>
</protein>
<keyword evidence="4" id="KW-0808">Transferase</keyword>
<keyword evidence="6" id="KW-0418">Kinase</keyword>
<dbReference type="RefSeq" id="WP_395418789.1">
    <property type="nucleotide sequence ID" value="NZ_JBIPKE010000019.1"/>
</dbReference>
<feature type="repeat" description="TPR" evidence="9">
    <location>
        <begin position="245"/>
        <end position="278"/>
    </location>
</feature>
<keyword evidence="11" id="KW-0812">Transmembrane</keyword>
<dbReference type="InterPro" id="IPR011712">
    <property type="entry name" value="Sig_transdc_His_kin_sub3_dim/P"/>
</dbReference>
<dbReference type="InterPro" id="IPR011990">
    <property type="entry name" value="TPR-like_helical_dom_sf"/>
</dbReference>
<evidence type="ECO:0000256" key="5">
    <source>
        <dbReference type="ARBA" id="ARBA00022741"/>
    </source>
</evidence>
<dbReference type="Pfam" id="PF13424">
    <property type="entry name" value="TPR_12"/>
    <property type="match status" value="2"/>
</dbReference>
<feature type="signal peptide" evidence="12">
    <location>
        <begin position="1"/>
        <end position="19"/>
    </location>
</feature>
<dbReference type="EC" id="2.7.13.3" evidence="2"/>
<dbReference type="SUPFAM" id="SSF48452">
    <property type="entry name" value="TPR-like"/>
    <property type="match status" value="2"/>
</dbReference>
<evidence type="ECO:0000256" key="6">
    <source>
        <dbReference type="ARBA" id="ARBA00022777"/>
    </source>
</evidence>
<evidence type="ECO:0000256" key="2">
    <source>
        <dbReference type="ARBA" id="ARBA00012438"/>
    </source>
</evidence>
<dbReference type="PANTHER" id="PTHR24421:SF10">
    <property type="entry name" value="NITRATE_NITRITE SENSOR PROTEIN NARQ"/>
    <property type="match status" value="1"/>
</dbReference>
<keyword evidence="3" id="KW-0597">Phosphoprotein</keyword>
<comment type="caution">
    <text evidence="14">The sequence shown here is derived from an EMBL/GenBank/DDBJ whole genome shotgun (WGS) entry which is preliminary data.</text>
</comment>
<keyword evidence="8" id="KW-0902">Two-component regulatory system</keyword>
<evidence type="ECO:0000256" key="1">
    <source>
        <dbReference type="ARBA" id="ARBA00000085"/>
    </source>
</evidence>
<dbReference type="SMART" id="SM00028">
    <property type="entry name" value="TPR"/>
    <property type="match status" value="4"/>
</dbReference>